<protein>
    <submittedName>
        <fullName evidence="1">EAL domain-containing protein</fullName>
    </submittedName>
</protein>
<gene>
    <name evidence="1" type="ORF">LNL84_17310</name>
</gene>
<reference evidence="1" key="1">
    <citation type="submission" date="2021-11" db="EMBL/GenBank/DDBJ databases">
        <title>Vibrio ZSDE26 sp. nov. and Vibrio ZSDZ34 sp. nov., isolated from coastal seawater in Qingdao.</title>
        <authorList>
            <person name="Zhang P."/>
        </authorList>
    </citation>
    <scope>NUCLEOTIDE SEQUENCE</scope>
    <source>
        <strain evidence="1">ZSDZ34</strain>
    </source>
</reference>
<evidence type="ECO:0000313" key="1">
    <source>
        <dbReference type="EMBL" id="MCJ2378571.1"/>
    </source>
</evidence>
<dbReference type="InterPro" id="IPR035919">
    <property type="entry name" value="EAL_sf"/>
</dbReference>
<proteinExistence type="predicted"/>
<organism evidence="1 2">
    <name type="scientific">Vibrio gelatinilyticus</name>
    <dbReference type="NCBI Taxonomy" id="2893468"/>
    <lineage>
        <taxon>Bacteria</taxon>
        <taxon>Pseudomonadati</taxon>
        <taxon>Pseudomonadota</taxon>
        <taxon>Gammaproteobacteria</taxon>
        <taxon>Vibrionales</taxon>
        <taxon>Vibrionaceae</taxon>
        <taxon>Vibrio</taxon>
    </lineage>
</organism>
<comment type="caution">
    <text evidence="1">The sequence shown here is derived from an EMBL/GenBank/DDBJ whole genome shotgun (WGS) entry which is preliminary data.</text>
</comment>
<dbReference type="AlphaFoldDB" id="A0A9X1WE02"/>
<accession>A0A9X1WE02</accession>
<sequence length="340" mass="39138">MDNLTSYKALFLYVLRLIEDSAETEDDEKLAELLSKDEICHASQPIRSCRSDDIQYQYITLRYGEKKDDSVFALDLSEKVRSALDLFALYLAIRQTQFELETFHPDLLNNVVVAVNASTLLWPKGQHFVEQLMIHHKKPLSMIVPSLYITQEQAHLPQIREGVSKLQEKVHEIYFDVHLPVTNLDYLAPYRPSVIKVSNSLEDQSEKRALLPIIRYLKRTKTTLIAGRVTSQITLQQYKMLGAKYYFGYVTDIPTPVKFKGFDDPKAAMRKAQRDKLKQEKAPVKDAAEDQLAIEEAERLAQQEKLDASIDNLYASAKPKFEDDELSRVIQLAEQEQQDN</sequence>
<evidence type="ECO:0000313" key="2">
    <source>
        <dbReference type="Proteomes" id="UP001139488"/>
    </source>
</evidence>
<dbReference type="RefSeq" id="WP_244358961.1">
    <property type="nucleotide sequence ID" value="NZ_JAJNNZ010000018.1"/>
</dbReference>
<dbReference type="Gene3D" id="3.20.20.450">
    <property type="entry name" value="EAL domain"/>
    <property type="match status" value="1"/>
</dbReference>
<dbReference type="Proteomes" id="UP001139488">
    <property type="component" value="Unassembled WGS sequence"/>
</dbReference>
<dbReference type="SUPFAM" id="SSF141868">
    <property type="entry name" value="EAL domain-like"/>
    <property type="match status" value="1"/>
</dbReference>
<keyword evidence="2" id="KW-1185">Reference proteome</keyword>
<name>A0A9X1WE02_9VIBR</name>
<dbReference type="EMBL" id="JAJNNZ010000018">
    <property type="protein sequence ID" value="MCJ2378571.1"/>
    <property type="molecule type" value="Genomic_DNA"/>
</dbReference>